<dbReference type="AlphaFoldDB" id="A0A9X3E119"/>
<keyword evidence="2" id="KW-1185">Reference proteome</keyword>
<sequence length="221" mass="24571">MTDRLRWLATKGDSASEIAVIMTREFDVVFTRNSIIGKMMRAEIVSANARKPNLEWTEARLNKLRVLASQGVSAADIARELKFWTAKAIRVKCRAERIKLKAHRGAAKKRPKVVAPSIMADDVPFLPPVELVVEYMPAARAPETFLAVGPFKCRQFLPDQDQKPAPDRLVCANPIEPGSRRWFCAACSERFPAPVSADPLEDDAPEFNAARKRSTLTGAVL</sequence>
<dbReference type="RefSeq" id="WP_266338586.1">
    <property type="nucleotide sequence ID" value="NZ_JAPKNK010000003.1"/>
</dbReference>
<evidence type="ECO:0000313" key="1">
    <source>
        <dbReference type="EMBL" id="MCX5569625.1"/>
    </source>
</evidence>
<name>A0A9X3E119_9HYPH</name>
<proteinExistence type="predicted"/>
<accession>A0A9X3E119</accession>
<evidence type="ECO:0000313" key="2">
    <source>
        <dbReference type="Proteomes" id="UP001144805"/>
    </source>
</evidence>
<evidence type="ECO:0008006" key="3">
    <source>
        <dbReference type="Google" id="ProtNLM"/>
    </source>
</evidence>
<gene>
    <name evidence="1" type="ORF">OSH07_10520</name>
</gene>
<organism evidence="1 2">
    <name type="scientific">Kaistia nematophila</name>
    <dbReference type="NCBI Taxonomy" id="2994654"/>
    <lineage>
        <taxon>Bacteria</taxon>
        <taxon>Pseudomonadati</taxon>
        <taxon>Pseudomonadota</taxon>
        <taxon>Alphaproteobacteria</taxon>
        <taxon>Hyphomicrobiales</taxon>
        <taxon>Kaistiaceae</taxon>
        <taxon>Kaistia</taxon>
    </lineage>
</organism>
<reference evidence="1" key="1">
    <citation type="submission" date="2022-11" db="EMBL/GenBank/DDBJ databases">
        <title>Biodiversity and phylogenetic relationships of bacteria.</title>
        <authorList>
            <person name="Machado R.A.R."/>
            <person name="Bhat A."/>
            <person name="Loulou A."/>
            <person name="Kallel S."/>
        </authorList>
    </citation>
    <scope>NUCLEOTIDE SEQUENCE</scope>
    <source>
        <strain evidence="1">K-TC2</strain>
    </source>
</reference>
<dbReference type="Proteomes" id="UP001144805">
    <property type="component" value="Unassembled WGS sequence"/>
</dbReference>
<dbReference type="EMBL" id="JAPKNK010000003">
    <property type="protein sequence ID" value="MCX5569625.1"/>
    <property type="molecule type" value="Genomic_DNA"/>
</dbReference>
<protein>
    <recommendedName>
        <fullName evidence="3">GcrA cell cycle regulator</fullName>
    </recommendedName>
</protein>
<comment type="caution">
    <text evidence="1">The sequence shown here is derived from an EMBL/GenBank/DDBJ whole genome shotgun (WGS) entry which is preliminary data.</text>
</comment>